<dbReference type="Pfam" id="PF00512">
    <property type="entry name" value="HisKA"/>
    <property type="match status" value="1"/>
</dbReference>
<keyword evidence="4" id="KW-0597">Phosphoprotein</keyword>
<dbReference type="SMART" id="SM00387">
    <property type="entry name" value="HATPase_c"/>
    <property type="match status" value="1"/>
</dbReference>
<comment type="caution">
    <text evidence="14">The sequence shown here is derived from an EMBL/GenBank/DDBJ whole genome shotgun (WGS) entry which is preliminary data.</text>
</comment>
<evidence type="ECO:0000256" key="2">
    <source>
        <dbReference type="ARBA" id="ARBA00004370"/>
    </source>
</evidence>
<dbReference type="Proteomes" id="UP001597400">
    <property type="component" value="Unassembled WGS sequence"/>
</dbReference>
<keyword evidence="7 14" id="KW-0418">Kinase</keyword>
<dbReference type="InterPro" id="IPR005467">
    <property type="entry name" value="His_kinase_dom"/>
</dbReference>
<evidence type="ECO:0000256" key="5">
    <source>
        <dbReference type="ARBA" id="ARBA00022679"/>
    </source>
</evidence>
<dbReference type="InterPro" id="IPR003660">
    <property type="entry name" value="HAMP_dom"/>
</dbReference>
<dbReference type="SUPFAM" id="SSF158472">
    <property type="entry name" value="HAMP domain-like"/>
    <property type="match status" value="1"/>
</dbReference>
<gene>
    <name evidence="14" type="ORF">ACFSGX_02910</name>
</gene>
<evidence type="ECO:0000256" key="7">
    <source>
        <dbReference type="ARBA" id="ARBA00022777"/>
    </source>
</evidence>
<evidence type="ECO:0000256" key="1">
    <source>
        <dbReference type="ARBA" id="ARBA00000085"/>
    </source>
</evidence>
<keyword evidence="10 11" id="KW-0472">Membrane</keyword>
<evidence type="ECO:0000256" key="4">
    <source>
        <dbReference type="ARBA" id="ARBA00022553"/>
    </source>
</evidence>
<feature type="domain" description="Histidine kinase" evidence="12">
    <location>
        <begin position="246"/>
        <end position="456"/>
    </location>
</feature>
<dbReference type="Pfam" id="PF00672">
    <property type="entry name" value="HAMP"/>
    <property type="match status" value="1"/>
</dbReference>
<dbReference type="Gene3D" id="3.30.565.10">
    <property type="entry name" value="Histidine kinase-like ATPase, C-terminal domain"/>
    <property type="match status" value="1"/>
</dbReference>
<sequence length="456" mass="49291">MFSILPADRTGARARATWRWGGAIAGMLIVQSIVLAALFWMLASGSHRREAERGFAQDCRVLAQLSPDTRRSELRHWLTRDIHRDRFLALFDAHGTLIDGNVAVLPPHTPGAASFVAPVRPTELPGKTSDVARLVVCPMPDGTRLLTGVDLDDSEEALHVVERSVAFGLIPGLLLAIGVGLFAGRRAARQVDAVRALTERIVAGDLERRLPVGRHPDSFGLLCAHINVMLDRLEALVLDVRGVGDDIAHQLRTPLTRLRARLERGLRDADDAASVEATGDAALAEIDQLLGIVAALLRVRELEDHARRSRFAPVDLAKLAEDACELHRPTAEDRGIDLVCEIEPVGDVEGDASLLIEAMSNMIDNAMKFGPPGGRVTLSLRQDHGAAVITVTDEGSGVPIAERPLVTQRFYRGRHDREGAGLGLSLVKAIADLHGFSLRFAEHGSAVSLIGPEHSL</sequence>
<keyword evidence="6 11" id="KW-0812">Transmembrane</keyword>
<dbReference type="CDD" id="cd06225">
    <property type="entry name" value="HAMP"/>
    <property type="match status" value="1"/>
</dbReference>
<keyword evidence="9" id="KW-0902">Two-component regulatory system</keyword>
<dbReference type="InterPro" id="IPR003661">
    <property type="entry name" value="HisK_dim/P_dom"/>
</dbReference>
<proteinExistence type="predicted"/>
<protein>
    <recommendedName>
        <fullName evidence="3">histidine kinase</fullName>
        <ecNumber evidence="3">2.7.13.3</ecNumber>
    </recommendedName>
</protein>
<dbReference type="Pfam" id="PF02518">
    <property type="entry name" value="HATPase_c"/>
    <property type="match status" value="1"/>
</dbReference>
<reference evidence="15" key="1">
    <citation type="journal article" date="2019" name="Int. J. Syst. Evol. Microbiol.">
        <title>The Global Catalogue of Microorganisms (GCM) 10K type strain sequencing project: providing services to taxonomists for standard genome sequencing and annotation.</title>
        <authorList>
            <consortium name="The Broad Institute Genomics Platform"/>
            <consortium name="The Broad Institute Genome Sequencing Center for Infectious Disease"/>
            <person name="Wu L."/>
            <person name="Ma J."/>
        </authorList>
    </citation>
    <scope>NUCLEOTIDE SEQUENCE [LARGE SCALE GENOMIC DNA]</scope>
    <source>
        <strain evidence="15">CGMCC 1.12702</strain>
    </source>
</reference>
<dbReference type="InterPro" id="IPR003594">
    <property type="entry name" value="HATPase_dom"/>
</dbReference>
<feature type="domain" description="HAMP" evidence="13">
    <location>
        <begin position="185"/>
        <end position="238"/>
    </location>
</feature>
<dbReference type="SUPFAM" id="SSF47384">
    <property type="entry name" value="Homodimeric domain of signal transducing histidine kinase"/>
    <property type="match status" value="1"/>
</dbReference>
<evidence type="ECO:0000256" key="8">
    <source>
        <dbReference type="ARBA" id="ARBA00022989"/>
    </source>
</evidence>
<dbReference type="PROSITE" id="PS50109">
    <property type="entry name" value="HIS_KIN"/>
    <property type="match status" value="1"/>
</dbReference>
<dbReference type="InterPro" id="IPR036097">
    <property type="entry name" value="HisK_dim/P_sf"/>
</dbReference>
<dbReference type="SMART" id="SM00304">
    <property type="entry name" value="HAMP"/>
    <property type="match status" value="1"/>
</dbReference>
<dbReference type="InterPro" id="IPR050428">
    <property type="entry name" value="TCS_sensor_his_kinase"/>
</dbReference>
<dbReference type="PROSITE" id="PS50885">
    <property type="entry name" value="HAMP"/>
    <property type="match status" value="1"/>
</dbReference>
<dbReference type="PANTHER" id="PTHR45436">
    <property type="entry name" value="SENSOR HISTIDINE KINASE YKOH"/>
    <property type="match status" value="1"/>
</dbReference>
<dbReference type="SUPFAM" id="SSF55874">
    <property type="entry name" value="ATPase domain of HSP90 chaperone/DNA topoisomerase II/histidine kinase"/>
    <property type="match status" value="1"/>
</dbReference>
<dbReference type="InterPro" id="IPR036890">
    <property type="entry name" value="HATPase_C_sf"/>
</dbReference>
<name>A0ABW4TWV8_9SPHN</name>
<evidence type="ECO:0000256" key="11">
    <source>
        <dbReference type="SAM" id="Phobius"/>
    </source>
</evidence>
<evidence type="ECO:0000259" key="12">
    <source>
        <dbReference type="PROSITE" id="PS50109"/>
    </source>
</evidence>
<dbReference type="InterPro" id="IPR004358">
    <property type="entry name" value="Sig_transdc_His_kin-like_C"/>
</dbReference>
<dbReference type="EC" id="2.7.13.3" evidence="3"/>
<dbReference type="PRINTS" id="PR00344">
    <property type="entry name" value="BCTRLSENSOR"/>
</dbReference>
<accession>A0ABW4TWV8</accession>
<dbReference type="CDD" id="cd00082">
    <property type="entry name" value="HisKA"/>
    <property type="match status" value="1"/>
</dbReference>
<evidence type="ECO:0000259" key="13">
    <source>
        <dbReference type="PROSITE" id="PS50885"/>
    </source>
</evidence>
<keyword evidence="8 11" id="KW-1133">Transmembrane helix</keyword>
<dbReference type="EMBL" id="JBHUGS010000001">
    <property type="protein sequence ID" value="MFD1949718.1"/>
    <property type="molecule type" value="Genomic_DNA"/>
</dbReference>
<evidence type="ECO:0000313" key="14">
    <source>
        <dbReference type="EMBL" id="MFD1949718.1"/>
    </source>
</evidence>
<keyword evidence="15" id="KW-1185">Reference proteome</keyword>
<organism evidence="14 15">
    <name type="scientific">Sphingomonas arantia</name>
    <dbReference type="NCBI Taxonomy" id="1460676"/>
    <lineage>
        <taxon>Bacteria</taxon>
        <taxon>Pseudomonadati</taxon>
        <taxon>Pseudomonadota</taxon>
        <taxon>Alphaproteobacteria</taxon>
        <taxon>Sphingomonadales</taxon>
        <taxon>Sphingomonadaceae</taxon>
        <taxon>Sphingomonas</taxon>
    </lineage>
</organism>
<dbReference type="Gene3D" id="6.10.340.10">
    <property type="match status" value="1"/>
</dbReference>
<feature type="transmembrane region" description="Helical" evidence="11">
    <location>
        <begin position="20"/>
        <end position="43"/>
    </location>
</feature>
<evidence type="ECO:0000256" key="10">
    <source>
        <dbReference type="ARBA" id="ARBA00023136"/>
    </source>
</evidence>
<evidence type="ECO:0000256" key="9">
    <source>
        <dbReference type="ARBA" id="ARBA00023012"/>
    </source>
</evidence>
<evidence type="ECO:0000256" key="6">
    <source>
        <dbReference type="ARBA" id="ARBA00022692"/>
    </source>
</evidence>
<comment type="catalytic activity">
    <reaction evidence="1">
        <text>ATP + protein L-histidine = ADP + protein N-phospho-L-histidine.</text>
        <dbReference type="EC" id="2.7.13.3"/>
    </reaction>
</comment>
<dbReference type="PANTHER" id="PTHR45436:SF8">
    <property type="entry name" value="HISTIDINE KINASE"/>
    <property type="match status" value="1"/>
</dbReference>
<keyword evidence="5" id="KW-0808">Transferase</keyword>
<evidence type="ECO:0000256" key="3">
    <source>
        <dbReference type="ARBA" id="ARBA00012438"/>
    </source>
</evidence>
<evidence type="ECO:0000313" key="15">
    <source>
        <dbReference type="Proteomes" id="UP001597400"/>
    </source>
</evidence>
<comment type="subcellular location">
    <subcellularLocation>
        <location evidence="2">Membrane</location>
    </subcellularLocation>
</comment>
<dbReference type="GO" id="GO:0016301">
    <property type="term" value="F:kinase activity"/>
    <property type="evidence" value="ECO:0007669"/>
    <property type="project" value="UniProtKB-KW"/>
</dbReference>